<dbReference type="Pfam" id="PF13692">
    <property type="entry name" value="Glyco_trans_1_4"/>
    <property type="match status" value="1"/>
</dbReference>
<evidence type="ECO:0008006" key="5">
    <source>
        <dbReference type="Google" id="ProtNLM"/>
    </source>
</evidence>
<comment type="caution">
    <text evidence="3">The sequence shown here is derived from an EMBL/GenBank/DDBJ whole genome shotgun (WGS) entry which is preliminary data.</text>
</comment>
<accession>A0ABN2K7T0</accession>
<dbReference type="PANTHER" id="PTHR12526">
    <property type="entry name" value="GLYCOSYLTRANSFERASE"/>
    <property type="match status" value="1"/>
</dbReference>
<keyword evidence="1" id="KW-0328">Glycosyltransferase</keyword>
<gene>
    <name evidence="3" type="ORF">GCM10009681_21570</name>
</gene>
<name>A0ABN2K7T0_9ACTN</name>
<evidence type="ECO:0000256" key="2">
    <source>
        <dbReference type="ARBA" id="ARBA00022679"/>
    </source>
</evidence>
<dbReference type="PANTHER" id="PTHR12526:SF510">
    <property type="entry name" value="D-INOSITOL 3-PHOSPHATE GLYCOSYLTRANSFERASE"/>
    <property type="match status" value="1"/>
</dbReference>
<evidence type="ECO:0000256" key="1">
    <source>
        <dbReference type="ARBA" id="ARBA00022676"/>
    </source>
</evidence>
<protein>
    <recommendedName>
        <fullName evidence="5">Glycosyltransferase</fullName>
    </recommendedName>
</protein>
<proteinExistence type="predicted"/>
<evidence type="ECO:0000313" key="3">
    <source>
        <dbReference type="EMBL" id="GAA1750088.1"/>
    </source>
</evidence>
<dbReference type="SUPFAM" id="SSF53756">
    <property type="entry name" value="UDP-Glycosyltransferase/glycogen phosphorylase"/>
    <property type="match status" value="1"/>
</dbReference>
<reference evidence="3 4" key="1">
    <citation type="journal article" date="2019" name="Int. J. Syst. Evol. Microbiol.">
        <title>The Global Catalogue of Microorganisms (GCM) 10K type strain sequencing project: providing services to taxonomists for standard genome sequencing and annotation.</title>
        <authorList>
            <consortium name="The Broad Institute Genomics Platform"/>
            <consortium name="The Broad Institute Genome Sequencing Center for Infectious Disease"/>
            <person name="Wu L."/>
            <person name="Ma J."/>
        </authorList>
    </citation>
    <scope>NUCLEOTIDE SEQUENCE [LARGE SCALE GENOMIC DNA]</scope>
    <source>
        <strain evidence="3 4">JCM 13249</strain>
    </source>
</reference>
<organism evidence="3 4">
    <name type="scientific">Luedemannella helvata</name>
    <dbReference type="NCBI Taxonomy" id="349315"/>
    <lineage>
        <taxon>Bacteria</taxon>
        <taxon>Bacillati</taxon>
        <taxon>Actinomycetota</taxon>
        <taxon>Actinomycetes</taxon>
        <taxon>Micromonosporales</taxon>
        <taxon>Micromonosporaceae</taxon>
        <taxon>Luedemannella</taxon>
    </lineage>
</organism>
<dbReference type="Gene3D" id="3.40.50.2000">
    <property type="entry name" value="Glycogen Phosphorylase B"/>
    <property type="match status" value="1"/>
</dbReference>
<evidence type="ECO:0000313" key="4">
    <source>
        <dbReference type="Proteomes" id="UP001500655"/>
    </source>
</evidence>
<keyword evidence="4" id="KW-1185">Reference proteome</keyword>
<keyword evidence="2" id="KW-0808">Transferase</keyword>
<sequence>MRPVSKVLLIAGAPPAEPAVLEHALGQFAQRGAHVDLACYFGPEDAVASTVPTLFFGPPADHGPHFRRTAQRRRTKGGRVWLYAGHDARLRRLARAAHVLVALDPDAVHTVWQFAQRNRRADARFGLAPALRAVDERAARPFARALADLCRVGPSWAVVRAALKRRVKVAAVRAAVSTAGDVLCRGLLPVGRLPGRRVGSIAATLHAELVGTGRFDQAIRLDEEWARRVADPRVAARLRCRAGQTQLRAGRAPRDLDGALSAGVAVADDLHRAGEAGRAAGMLVTAMNLAFHRGLHFDVLSSPLAADPARFLAPLRRSTAMAQLTASRGRARNAAPLPTDRPARLLFVTRDNDYFLRRVVDHYAAEPGVEVRFHDIFTDEVARRLTADPAKMIQDVLSGEPTAYGDRLDEWLAPQLAWADTVFVDWCLAPAAMMTLRDPGAVRVVVRLHSFEAFSLWPQIMDFTRVDDLVFVSDHLRDLTLDVVPRLRDADAPRTWVIGNAMDLAGFRQPKADAARFTLGMVGFGSIAKDPRWALDVLRLVRERDPRYRMLLIGDAANAGHSVAAGYRAAFEADLAELGRGGAVEVLGRTDDVVGALTQVGVIVSSSVRESFHCGLVEGAASGAVPVVRDWPFFAGRAHGARTLFPQPWVVGDPRAAAERVLAVTATEATWRQLGEAASAHVLSRWDWPVTRREFDQLLLGDADRGAWPMAVPDSRRAAGTVEPEASSPTR</sequence>
<dbReference type="EMBL" id="BAAALS010000008">
    <property type="protein sequence ID" value="GAA1750088.1"/>
    <property type="molecule type" value="Genomic_DNA"/>
</dbReference>
<dbReference type="Proteomes" id="UP001500655">
    <property type="component" value="Unassembled WGS sequence"/>
</dbReference>